<dbReference type="Gene3D" id="3.10.20.90">
    <property type="entry name" value="Phosphatidylinositol 3-kinase Catalytic Subunit, Chain A, domain 1"/>
    <property type="match status" value="1"/>
</dbReference>
<evidence type="ECO:0000256" key="1">
    <source>
        <dbReference type="ARBA" id="ARBA00005298"/>
    </source>
</evidence>
<dbReference type="PROSITE" id="PS50053">
    <property type="entry name" value="UBIQUITIN_2"/>
    <property type="match status" value="1"/>
</dbReference>
<dbReference type="InterPro" id="IPR029071">
    <property type="entry name" value="Ubiquitin-like_domsf"/>
</dbReference>
<evidence type="ECO:0000313" key="5">
    <source>
        <dbReference type="Proteomes" id="UP001142055"/>
    </source>
</evidence>
<dbReference type="InterPro" id="IPR011021">
    <property type="entry name" value="Arrestin-like_N"/>
</dbReference>
<dbReference type="Gene3D" id="1.10.260.100">
    <property type="match status" value="1"/>
</dbReference>
<dbReference type="Proteomes" id="UP001142055">
    <property type="component" value="Chromosome 2"/>
</dbReference>
<dbReference type="InterPro" id="IPR006636">
    <property type="entry name" value="STI1_HS-bd"/>
</dbReference>
<dbReference type="GO" id="GO:0005829">
    <property type="term" value="C:cytosol"/>
    <property type="evidence" value="ECO:0007669"/>
    <property type="project" value="TreeGrafter"/>
</dbReference>
<protein>
    <recommendedName>
        <fullName evidence="3">Ubiquitin-like domain-containing protein</fullName>
    </recommendedName>
</protein>
<dbReference type="EMBL" id="JAPWDV010000002">
    <property type="protein sequence ID" value="KAJ6220080.1"/>
    <property type="molecule type" value="Genomic_DNA"/>
</dbReference>
<feature type="region of interest" description="Disordered" evidence="2">
    <location>
        <begin position="569"/>
        <end position="634"/>
    </location>
</feature>
<dbReference type="AlphaFoldDB" id="A0A9Q0M6F7"/>
<dbReference type="Pfam" id="PF23195">
    <property type="entry name" value="UBQLN1"/>
    <property type="match status" value="1"/>
</dbReference>
<reference evidence="4" key="1">
    <citation type="submission" date="2022-12" db="EMBL/GenBank/DDBJ databases">
        <title>Genome assemblies of Blomia tropicalis.</title>
        <authorList>
            <person name="Cui Y."/>
        </authorList>
    </citation>
    <scope>NUCLEOTIDE SEQUENCE</scope>
    <source>
        <tissue evidence="4">Adult mites</tissue>
    </source>
</reference>
<feature type="region of interest" description="Disordered" evidence="2">
    <location>
        <begin position="760"/>
        <end position="810"/>
    </location>
</feature>
<feature type="region of interest" description="Disordered" evidence="2">
    <location>
        <begin position="689"/>
        <end position="712"/>
    </location>
</feature>
<gene>
    <name evidence="4" type="ORF">RDWZM_005892</name>
</gene>
<dbReference type="Gene3D" id="2.60.40.640">
    <property type="match status" value="2"/>
</dbReference>
<comment type="caution">
    <text evidence="4">The sequence shown here is derived from an EMBL/GenBank/DDBJ whole genome shotgun (WGS) entry which is preliminary data.</text>
</comment>
<feature type="compositionally biased region" description="Low complexity" evidence="2">
    <location>
        <begin position="693"/>
        <end position="711"/>
    </location>
</feature>
<organism evidence="4 5">
    <name type="scientific">Blomia tropicalis</name>
    <name type="common">Mite</name>
    <dbReference type="NCBI Taxonomy" id="40697"/>
    <lineage>
        <taxon>Eukaryota</taxon>
        <taxon>Metazoa</taxon>
        <taxon>Ecdysozoa</taxon>
        <taxon>Arthropoda</taxon>
        <taxon>Chelicerata</taxon>
        <taxon>Arachnida</taxon>
        <taxon>Acari</taxon>
        <taxon>Acariformes</taxon>
        <taxon>Sarcoptiformes</taxon>
        <taxon>Astigmata</taxon>
        <taxon>Glycyphagoidea</taxon>
        <taxon>Echimyopodidae</taxon>
        <taxon>Blomia</taxon>
    </lineage>
</organism>
<evidence type="ECO:0000256" key="2">
    <source>
        <dbReference type="SAM" id="MobiDB-lite"/>
    </source>
</evidence>
<dbReference type="PANTHER" id="PTHR10677:SF3">
    <property type="entry name" value="FI07626P-RELATED"/>
    <property type="match status" value="1"/>
</dbReference>
<dbReference type="InterPro" id="IPR000626">
    <property type="entry name" value="Ubiquitin-like_dom"/>
</dbReference>
<evidence type="ECO:0000313" key="4">
    <source>
        <dbReference type="EMBL" id="KAJ6220080.1"/>
    </source>
</evidence>
<comment type="similarity">
    <text evidence="1">Belongs to the arrestin family.</text>
</comment>
<dbReference type="SUPFAM" id="SSF81296">
    <property type="entry name" value="E set domains"/>
    <property type="match status" value="2"/>
</dbReference>
<dbReference type="FunFam" id="1.10.260.100:FF:000001">
    <property type="entry name" value="Ubiquilin 1"/>
    <property type="match status" value="1"/>
</dbReference>
<dbReference type="GO" id="GO:0006511">
    <property type="term" value="P:ubiquitin-dependent protein catabolic process"/>
    <property type="evidence" value="ECO:0007669"/>
    <property type="project" value="TreeGrafter"/>
</dbReference>
<feature type="domain" description="Ubiquitin-like" evidence="3">
    <location>
        <begin position="289"/>
        <end position="363"/>
    </location>
</feature>
<proteinExistence type="inferred from homology"/>
<sequence length="845" mass="92544">MEKATTGAECLVRTKMAVPTVATNLRLKNVEIVLENNQKIFQMGDRVRGKLVVNFTGELPLAALQIGVVCMSKVRQTDESFVQKKLFEAFYELPKSVTSQILRSGIHEIPFRFSLPDSSESPPSFSGSWGVVNHFVETKIFTDDELHRTGLEIKLECPVRNNLLLSVSGTSEKDLGLFCIGSGNVSIEASISRKGHLPGEMIKLKTNINNMTTLKVQPRATLYQTQIYSTNNGHRTMELPLGESHHGHEVDSNDVSQDMIEIPVPKYKMSDNKTESKETPCGDSQKETMNIVVKTSKERINFEIEINADVKKLRELVSERYQIEPNSVCLIFSGKILKDGDSLQNHKMKDGHIVHLVIRDVNKLSSTGESSSASSTRNPLSNTTTTTTTGPSLSSTTTGQSSTTSSTSNTTNTNPFSSLFGSMLGSMAGSGGAGAGTGSLFGEMPNMDQFAQQMNNPELMRQILDNPIMQNFYSSPELFRSIITNNPHFQQLIERNPELNHVLSNPEILRQTFEMMRNPAAFQELMRSHDRALSNLESLPGGYNALRRMYTEFQEPMLNAAQEQYGVNSFASSNTPSTTTNTAPSNTENREPLPNPWDRSANATNNNSNQTTASTTTTNSTSQSGSSPFNNLLGSGAMQSAIEQITSNPSMIQNMMSNPLMQNMMQSMMNDPNITSQLMSQLPSFNLQSMFGNSSSSTNTTNTTSSSSQSNLYQRIASDPQAVQAVNQIQQGYAQLERILGVRATHLSVVDLARELASHSAALSNSTTTSTSASSSFSASNSSSAETTTTPSSIPVTQPTTTTPTNVQANPAANINAAALTQMMRQMFNVSKRHKRLDQLNRQRN</sequence>
<feature type="compositionally biased region" description="Low complexity" evidence="2">
    <location>
        <begin position="600"/>
        <end position="631"/>
    </location>
</feature>
<dbReference type="PANTHER" id="PTHR10677">
    <property type="entry name" value="UBIQUILIN"/>
    <property type="match status" value="1"/>
</dbReference>
<dbReference type="Pfam" id="PF00240">
    <property type="entry name" value="ubiquitin"/>
    <property type="match status" value="1"/>
</dbReference>
<evidence type="ECO:0000259" key="3">
    <source>
        <dbReference type="PROSITE" id="PS50053"/>
    </source>
</evidence>
<dbReference type="GO" id="GO:0031593">
    <property type="term" value="F:polyubiquitin modification-dependent protein binding"/>
    <property type="evidence" value="ECO:0007669"/>
    <property type="project" value="TreeGrafter"/>
</dbReference>
<dbReference type="InterPro" id="IPR015496">
    <property type="entry name" value="Ubiquilin"/>
</dbReference>
<dbReference type="OMA" id="PLWTENR"/>
<keyword evidence="5" id="KW-1185">Reference proteome</keyword>
<feature type="region of interest" description="Disordered" evidence="2">
    <location>
        <begin position="365"/>
        <end position="413"/>
    </location>
</feature>
<name>A0A9Q0M6F7_BLOTA</name>
<dbReference type="InterPro" id="IPR014752">
    <property type="entry name" value="Arrestin-like_C"/>
</dbReference>
<dbReference type="SMART" id="SM00213">
    <property type="entry name" value="UBQ"/>
    <property type="match status" value="1"/>
</dbReference>
<dbReference type="SUPFAM" id="SSF54236">
    <property type="entry name" value="Ubiquitin-like"/>
    <property type="match status" value="1"/>
</dbReference>
<dbReference type="InterPro" id="IPR014756">
    <property type="entry name" value="Ig_E-set"/>
</dbReference>
<feature type="compositionally biased region" description="Low complexity" evidence="2">
    <location>
        <begin position="569"/>
        <end position="587"/>
    </location>
</feature>
<accession>A0A9Q0M6F7</accession>
<dbReference type="SMART" id="SM00727">
    <property type="entry name" value="STI1"/>
    <property type="match status" value="3"/>
</dbReference>
<dbReference type="Pfam" id="PF00339">
    <property type="entry name" value="Arrestin_N"/>
    <property type="match status" value="1"/>
</dbReference>